<dbReference type="Gene3D" id="1.25.10.10">
    <property type="entry name" value="Leucine-rich Repeat Variant"/>
    <property type="match status" value="1"/>
</dbReference>
<dbReference type="GO" id="GO:0034515">
    <property type="term" value="C:proteasome storage granule"/>
    <property type="evidence" value="ECO:0007669"/>
    <property type="project" value="TreeGrafter"/>
</dbReference>
<dbReference type="GO" id="GO:0043161">
    <property type="term" value="P:proteasome-mediated ubiquitin-dependent protein catabolic process"/>
    <property type="evidence" value="ECO:0007669"/>
    <property type="project" value="TreeGrafter"/>
</dbReference>
<keyword evidence="2" id="KW-1133">Transmembrane helix</keyword>
<evidence type="ECO:0000256" key="1">
    <source>
        <dbReference type="ARBA" id="ARBA00022737"/>
    </source>
</evidence>
<keyword evidence="2" id="KW-0812">Transmembrane</keyword>
<protein>
    <submittedName>
        <fullName evidence="3">Uncharacterized protein</fullName>
    </submittedName>
</protein>
<dbReference type="GO" id="GO:0005634">
    <property type="term" value="C:nucleus"/>
    <property type="evidence" value="ECO:0007669"/>
    <property type="project" value="TreeGrafter"/>
</dbReference>
<reference evidence="3" key="1">
    <citation type="submission" date="2022-08" db="UniProtKB">
        <authorList>
            <consortium name="EnsemblMetazoa"/>
        </authorList>
    </citation>
    <scope>IDENTIFICATION</scope>
</reference>
<dbReference type="InterPro" id="IPR011989">
    <property type="entry name" value="ARM-like"/>
</dbReference>
<keyword evidence="1" id="KW-0677">Repeat</keyword>
<dbReference type="GO" id="GO:0008540">
    <property type="term" value="C:proteasome regulatory particle, base subcomplex"/>
    <property type="evidence" value="ECO:0007669"/>
    <property type="project" value="TreeGrafter"/>
</dbReference>
<evidence type="ECO:0000313" key="3">
    <source>
        <dbReference type="EnsemblMetazoa" id="ACOM039212-PA.1"/>
    </source>
</evidence>
<keyword evidence="2" id="KW-0472">Membrane</keyword>
<dbReference type="PANTHER" id="PTHR10943:SF2">
    <property type="entry name" value="26S PROTEASOME NON-ATPASE REGULATORY SUBUNIT 1"/>
    <property type="match status" value="1"/>
</dbReference>
<name>A0A8W7PYV1_ANOCL</name>
<dbReference type="AlphaFoldDB" id="A0A8W7PYV1"/>
<evidence type="ECO:0000256" key="2">
    <source>
        <dbReference type="SAM" id="Phobius"/>
    </source>
</evidence>
<feature type="transmembrane region" description="Helical" evidence="2">
    <location>
        <begin position="20"/>
        <end position="40"/>
    </location>
</feature>
<dbReference type="Proteomes" id="UP000075882">
    <property type="component" value="Unassembled WGS sequence"/>
</dbReference>
<proteinExistence type="predicted"/>
<organism evidence="3">
    <name type="scientific">Anopheles coluzzii</name>
    <name type="common">African malaria mosquito</name>
    <dbReference type="NCBI Taxonomy" id="1518534"/>
    <lineage>
        <taxon>Eukaryota</taxon>
        <taxon>Metazoa</taxon>
        <taxon>Ecdysozoa</taxon>
        <taxon>Arthropoda</taxon>
        <taxon>Hexapoda</taxon>
        <taxon>Insecta</taxon>
        <taxon>Pterygota</taxon>
        <taxon>Neoptera</taxon>
        <taxon>Endopterygota</taxon>
        <taxon>Diptera</taxon>
        <taxon>Nematocera</taxon>
        <taxon>Culicoidea</taxon>
        <taxon>Culicidae</taxon>
        <taxon>Anophelinae</taxon>
        <taxon>Anopheles</taxon>
    </lineage>
</organism>
<sequence length="110" mass="12274">MAFIGAIRWRNASVAQSKRVRALISILITLPTAAVVNVLLSRKLDAMAYCGIGHNHATRKLLYTIVSHVNDAVQRTVLSPMELILLRSPEHCPWVVSLLVKSYNPHESME</sequence>
<dbReference type="EnsemblMetazoa" id="ACOM039212-RA">
    <property type="protein sequence ID" value="ACOM039212-PA.1"/>
    <property type="gene ID" value="ACOM039212"/>
</dbReference>
<accession>A0A8W7PYV1</accession>
<dbReference type="VEuPathDB" id="VectorBase:ACON2_029218"/>
<dbReference type="PANTHER" id="PTHR10943">
    <property type="entry name" value="26S PROTEASOME NON-ATPASE REGULATORY SUBUNIT"/>
    <property type="match status" value="1"/>
</dbReference>